<evidence type="ECO:0000256" key="5">
    <source>
        <dbReference type="ARBA" id="ARBA00022801"/>
    </source>
</evidence>
<evidence type="ECO:0000313" key="11">
    <source>
        <dbReference type="EMBL" id="MEY6431600.1"/>
    </source>
</evidence>
<dbReference type="PANTHER" id="PTHR30582:SF24">
    <property type="entry name" value="L,D-TRANSPEPTIDASE ERFK_SRFK-RELATED"/>
    <property type="match status" value="1"/>
</dbReference>
<dbReference type="PROSITE" id="PS52029">
    <property type="entry name" value="LD_TPASE"/>
    <property type="match status" value="1"/>
</dbReference>
<comment type="pathway">
    <text evidence="1 9">Cell wall biogenesis; peptidoglycan biosynthesis.</text>
</comment>
<feature type="active site" description="Nucleophile" evidence="9">
    <location>
        <position position="163"/>
    </location>
</feature>
<dbReference type="EC" id="2.-.-.-" evidence="11"/>
<evidence type="ECO:0000259" key="10">
    <source>
        <dbReference type="PROSITE" id="PS52029"/>
    </source>
</evidence>
<evidence type="ECO:0000256" key="3">
    <source>
        <dbReference type="ARBA" id="ARBA00022676"/>
    </source>
</evidence>
<protein>
    <submittedName>
        <fullName evidence="11">L,D-transpeptidase</fullName>
        <ecNumber evidence="11">2.-.-.-</ecNumber>
    </submittedName>
</protein>
<dbReference type="InterPro" id="IPR038063">
    <property type="entry name" value="Transpep_catalytic_dom"/>
</dbReference>
<comment type="caution">
    <text evidence="11">The sequence shown here is derived from an EMBL/GenBank/DDBJ whole genome shotgun (WGS) entry which is preliminary data.</text>
</comment>
<dbReference type="Pfam" id="PF03734">
    <property type="entry name" value="YkuD"/>
    <property type="match status" value="1"/>
</dbReference>
<dbReference type="SUPFAM" id="SSF141523">
    <property type="entry name" value="L,D-transpeptidase catalytic domain-like"/>
    <property type="match status" value="1"/>
</dbReference>
<dbReference type="CDD" id="cd16913">
    <property type="entry name" value="YkuD_like"/>
    <property type="match status" value="1"/>
</dbReference>
<keyword evidence="7 9" id="KW-0573">Peptidoglycan synthesis</keyword>
<evidence type="ECO:0000256" key="9">
    <source>
        <dbReference type="PROSITE-ProRule" id="PRU01373"/>
    </source>
</evidence>
<dbReference type="InterPro" id="IPR050979">
    <property type="entry name" value="LD-transpeptidase"/>
</dbReference>
<keyword evidence="3" id="KW-0328">Glycosyltransferase</keyword>
<evidence type="ECO:0000313" key="12">
    <source>
        <dbReference type="Proteomes" id="UP001564408"/>
    </source>
</evidence>
<dbReference type="GO" id="GO:0016740">
    <property type="term" value="F:transferase activity"/>
    <property type="evidence" value="ECO:0007669"/>
    <property type="project" value="UniProtKB-KW"/>
</dbReference>
<organism evidence="11 12">
    <name type="scientific">Thioalkalicoccus limnaeus</name>
    <dbReference type="NCBI Taxonomy" id="120681"/>
    <lineage>
        <taxon>Bacteria</taxon>
        <taxon>Pseudomonadati</taxon>
        <taxon>Pseudomonadota</taxon>
        <taxon>Gammaproteobacteria</taxon>
        <taxon>Chromatiales</taxon>
        <taxon>Chromatiaceae</taxon>
        <taxon>Thioalkalicoccus</taxon>
    </lineage>
</organism>
<keyword evidence="5" id="KW-0378">Hydrolase</keyword>
<dbReference type="PANTHER" id="PTHR30582">
    <property type="entry name" value="L,D-TRANSPEPTIDASE"/>
    <property type="match status" value="1"/>
</dbReference>
<evidence type="ECO:0000256" key="7">
    <source>
        <dbReference type="ARBA" id="ARBA00022984"/>
    </source>
</evidence>
<proteinExistence type="inferred from homology"/>
<name>A0ABV4BAW2_9GAMM</name>
<comment type="similarity">
    <text evidence="2">Belongs to the YkuD family.</text>
</comment>
<evidence type="ECO:0000256" key="2">
    <source>
        <dbReference type="ARBA" id="ARBA00005992"/>
    </source>
</evidence>
<feature type="domain" description="L,D-TPase catalytic" evidence="10">
    <location>
        <begin position="31"/>
        <end position="187"/>
    </location>
</feature>
<evidence type="ECO:0000256" key="4">
    <source>
        <dbReference type="ARBA" id="ARBA00022679"/>
    </source>
</evidence>
<reference evidence="11 12" key="1">
    <citation type="submission" date="2024-05" db="EMBL/GenBank/DDBJ databases">
        <title>Genome Sequence and Characterization of the New Strain Purple Sulfur Bacterium of Genus Thioalkalicoccus.</title>
        <authorList>
            <person name="Bryantseva I.A."/>
            <person name="Kyndt J.A."/>
            <person name="Imhoff J.F."/>
        </authorList>
    </citation>
    <scope>NUCLEOTIDE SEQUENCE [LARGE SCALE GENOMIC DNA]</scope>
    <source>
        <strain evidence="11 12">Um2</strain>
    </source>
</reference>
<keyword evidence="4 11" id="KW-0808">Transferase</keyword>
<accession>A0ABV4BAW2</accession>
<dbReference type="InterPro" id="IPR005490">
    <property type="entry name" value="LD_TPept_cat_dom"/>
</dbReference>
<dbReference type="Gene3D" id="2.40.440.10">
    <property type="entry name" value="L,D-transpeptidase catalytic domain-like"/>
    <property type="match status" value="1"/>
</dbReference>
<keyword evidence="12" id="KW-1185">Reference proteome</keyword>
<evidence type="ECO:0000256" key="8">
    <source>
        <dbReference type="ARBA" id="ARBA00023316"/>
    </source>
</evidence>
<keyword evidence="8 9" id="KW-0961">Cell wall biogenesis/degradation</keyword>
<dbReference type="RefSeq" id="WP_369665977.1">
    <property type="nucleotide sequence ID" value="NZ_JBDKXB010000003.1"/>
</dbReference>
<evidence type="ECO:0000256" key="1">
    <source>
        <dbReference type="ARBA" id="ARBA00004752"/>
    </source>
</evidence>
<dbReference type="EMBL" id="JBDKXB010000003">
    <property type="protein sequence ID" value="MEY6431600.1"/>
    <property type="molecule type" value="Genomic_DNA"/>
</dbReference>
<dbReference type="Proteomes" id="UP001564408">
    <property type="component" value="Unassembled WGS sequence"/>
</dbReference>
<sequence length="192" mass="21197">MIVEDVAPAPRARQPAAVAPRGRVRPVVQRHAIRVELASQTLVLLSQGRPVACYPVSTAAKGPDERLGSGGTPRGRHRIRIRIGDGCPIGAVFRGRRPTGEVYDSELAVRWPERDWILTRILWLTGLESGRNRGGDVDTLRRFIYIHGCPDSEPMGVPRSHGCIRMRNVDLLDLFAQVRAGTLVEIEDGRNA</sequence>
<gene>
    <name evidence="11" type="ORF">ABC977_04170</name>
</gene>
<feature type="active site" description="Proton donor/acceptor" evidence="9">
    <location>
        <position position="147"/>
    </location>
</feature>
<evidence type="ECO:0000256" key="6">
    <source>
        <dbReference type="ARBA" id="ARBA00022960"/>
    </source>
</evidence>
<keyword evidence="6 9" id="KW-0133">Cell shape</keyword>